<dbReference type="EMBL" id="AE017285">
    <property type="protein sequence ID" value="AAS96726.1"/>
    <property type="molecule type" value="Genomic_DNA"/>
</dbReference>
<gene>
    <name evidence="1" type="ordered locus">DVU_2253</name>
</gene>
<sequence length="60" mass="6674">MLIYIGMSRCTTLCLHTLTALSGKGFHRETDNFSTCMRTSFPQAKDVLSANIKDRAPSVH</sequence>
<reference evidence="1 2" key="1">
    <citation type="journal article" date="2004" name="Nat. Biotechnol.">
        <title>The genome sequence of the anaerobic, sulfate-reducing bacterium Desulfovibrio vulgaris Hildenborough.</title>
        <authorList>
            <person name="Heidelberg J.F."/>
            <person name="Seshadri R."/>
            <person name="Haveman S.A."/>
            <person name="Hemme C.L."/>
            <person name="Paulsen I.T."/>
            <person name="Kolonay J.F."/>
            <person name="Eisen J.A."/>
            <person name="Ward N."/>
            <person name="Methe B."/>
            <person name="Brinkac L.M."/>
            <person name="Daugherty S.C."/>
            <person name="Deboy R.T."/>
            <person name="Dodson R.J."/>
            <person name="Durkin A.S."/>
            <person name="Madupu R."/>
            <person name="Nelson W.C."/>
            <person name="Sullivan S.A."/>
            <person name="Fouts D."/>
            <person name="Haft D.H."/>
            <person name="Selengut J."/>
            <person name="Peterson J.D."/>
            <person name="Davidsen T.M."/>
            <person name="Zafar N."/>
            <person name="Zhou L."/>
            <person name="Radune D."/>
            <person name="Dimitrov G."/>
            <person name="Hance M."/>
            <person name="Tran K."/>
            <person name="Khouri H."/>
            <person name="Gill J."/>
            <person name="Utterback T.R."/>
            <person name="Feldblyum T.V."/>
            <person name="Wall J.D."/>
            <person name="Voordouw G."/>
            <person name="Fraser C.M."/>
        </authorList>
    </citation>
    <scope>NUCLEOTIDE SEQUENCE [LARGE SCALE GENOMIC DNA]</scope>
    <source>
        <strain evidence="2">ATCC 29579 / DSM 644 / NCIMB 8303 / VKM B-1760 / Hildenborough</strain>
    </source>
</reference>
<evidence type="ECO:0000313" key="2">
    <source>
        <dbReference type="Proteomes" id="UP000002194"/>
    </source>
</evidence>
<dbReference type="EnsemblBacteria" id="AAS96726">
    <property type="protein sequence ID" value="AAS96726"/>
    <property type="gene ID" value="DVU_2253"/>
</dbReference>
<dbReference type="AlphaFoldDB" id="Q729U5"/>
<dbReference type="HOGENOM" id="CLU_2933928_0_0_7"/>
<dbReference type="KEGG" id="dvu:DVU_2253"/>
<accession>Q729U5</accession>
<evidence type="ECO:0000313" key="1">
    <source>
        <dbReference type="EMBL" id="AAS96726.1"/>
    </source>
</evidence>
<proteinExistence type="predicted"/>
<protein>
    <submittedName>
        <fullName evidence="1">Uncharacterized protein</fullName>
    </submittedName>
</protein>
<organism evidence="1 2">
    <name type="scientific">Nitratidesulfovibrio vulgaris (strain ATCC 29579 / DSM 644 / CCUG 34227 / NCIMB 8303 / VKM B-1760 / Hildenborough)</name>
    <name type="common">Desulfovibrio vulgaris</name>
    <dbReference type="NCBI Taxonomy" id="882"/>
    <lineage>
        <taxon>Bacteria</taxon>
        <taxon>Pseudomonadati</taxon>
        <taxon>Thermodesulfobacteriota</taxon>
        <taxon>Desulfovibrionia</taxon>
        <taxon>Desulfovibrionales</taxon>
        <taxon>Desulfovibrionaceae</taxon>
        <taxon>Nitratidesulfovibrio</taxon>
    </lineage>
</organism>
<dbReference type="Proteomes" id="UP000002194">
    <property type="component" value="Chromosome"/>
</dbReference>
<name>Q729U5_NITV2</name>
<dbReference type="PaxDb" id="882-DVU_2253"/>
<keyword evidence="2" id="KW-1185">Reference proteome</keyword>